<proteinExistence type="predicted"/>
<organism evidence="2 3">
    <name type="scientific">Colletotrichum lupini</name>
    <dbReference type="NCBI Taxonomy" id="145971"/>
    <lineage>
        <taxon>Eukaryota</taxon>
        <taxon>Fungi</taxon>
        <taxon>Dikarya</taxon>
        <taxon>Ascomycota</taxon>
        <taxon>Pezizomycotina</taxon>
        <taxon>Sordariomycetes</taxon>
        <taxon>Hypocreomycetidae</taxon>
        <taxon>Glomerellales</taxon>
        <taxon>Glomerellaceae</taxon>
        <taxon>Colletotrichum</taxon>
        <taxon>Colletotrichum acutatum species complex</taxon>
    </lineage>
</organism>
<dbReference type="AlphaFoldDB" id="A0A9Q8T4F2"/>
<reference evidence="2" key="1">
    <citation type="journal article" date="2021" name="Mol. Plant Microbe Interact.">
        <title>Complete Genome Sequence of the Plant-Pathogenic Fungus Colletotrichum lupini.</title>
        <authorList>
            <person name="Baroncelli R."/>
            <person name="Pensec F."/>
            <person name="Da Lio D."/>
            <person name="Boufleur T."/>
            <person name="Vicente I."/>
            <person name="Sarrocco S."/>
            <person name="Picot A."/>
            <person name="Baraldi E."/>
            <person name="Sukno S."/>
            <person name="Thon M."/>
            <person name="Le Floch G."/>
        </authorList>
    </citation>
    <scope>NUCLEOTIDE SEQUENCE</scope>
    <source>
        <strain evidence="2">IMI 504893</strain>
    </source>
</reference>
<accession>A0A9Q8T4F2</accession>
<evidence type="ECO:0000256" key="1">
    <source>
        <dbReference type="SAM" id="MobiDB-lite"/>
    </source>
</evidence>
<dbReference type="RefSeq" id="XP_049150533.1">
    <property type="nucleotide sequence ID" value="XM_049293387.1"/>
</dbReference>
<dbReference type="EMBL" id="CP019479">
    <property type="protein sequence ID" value="UQC88932.1"/>
    <property type="molecule type" value="Genomic_DNA"/>
</dbReference>
<sequence length="311" mass="33090">MFVPSCLIQRPNSSNGATAEDPEHPSEPTSTSSFGGEGLSVGELPGIAPAWHTRRIPPSSSDATCGAKERDDGSTASGSPCVISAGVPTLRALSIVVLFHPAANFPDIELPFLRLILLDSKRWRNNHDRVSFVGKVGNGSCANNGLPPWFMDSVNSTPLTLTLNTSRSTRCCFASALDTSSDAFYPGLTSAHRKVIRTGVKIRADQATQAPQRSAHQVSVEIRQHPNRVKEGIPGDRGVDTRDTAPISLAYKDTRELWSAIGGLRQQRRTPIKGLAEDTLGSSPATLANAQMVSRLTKAGASFASLSPPTP</sequence>
<feature type="region of interest" description="Disordered" evidence="1">
    <location>
        <begin position="10"/>
        <end position="38"/>
    </location>
</feature>
<protein>
    <submittedName>
        <fullName evidence="2">Uncharacterized protein</fullName>
    </submittedName>
</protein>
<gene>
    <name evidence="2" type="ORF">CLUP02_14459</name>
</gene>
<keyword evidence="3" id="KW-1185">Reference proteome</keyword>
<dbReference type="GeneID" id="73348397"/>
<evidence type="ECO:0000313" key="2">
    <source>
        <dbReference type="EMBL" id="UQC88932.1"/>
    </source>
</evidence>
<dbReference type="KEGG" id="clup:CLUP02_14459"/>
<dbReference type="Proteomes" id="UP000830671">
    <property type="component" value="Chromosome 7"/>
</dbReference>
<feature type="region of interest" description="Disordered" evidence="1">
    <location>
        <begin position="50"/>
        <end position="78"/>
    </location>
</feature>
<name>A0A9Q8T4F2_9PEZI</name>
<evidence type="ECO:0000313" key="3">
    <source>
        <dbReference type="Proteomes" id="UP000830671"/>
    </source>
</evidence>